<dbReference type="GO" id="GO:0016747">
    <property type="term" value="F:acyltransferase activity, transferring groups other than amino-acyl groups"/>
    <property type="evidence" value="ECO:0007669"/>
    <property type="project" value="InterPro"/>
</dbReference>
<accession>A0A3E0H2E7</accession>
<organism evidence="4 5">
    <name type="scientific">Kutzneria buriramensis</name>
    <dbReference type="NCBI Taxonomy" id="1045776"/>
    <lineage>
        <taxon>Bacteria</taxon>
        <taxon>Bacillati</taxon>
        <taxon>Actinomycetota</taxon>
        <taxon>Actinomycetes</taxon>
        <taxon>Pseudonocardiales</taxon>
        <taxon>Pseudonocardiaceae</taxon>
        <taxon>Kutzneria</taxon>
    </lineage>
</organism>
<dbReference type="InterPro" id="IPR000182">
    <property type="entry name" value="GNAT_dom"/>
</dbReference>
<dbReference type="RefSeq" id="WP_116179507.1">
    <property type="nucleotide sequence ID" value="NZ_CP144375.1"/>
</dbReference>
<proteinExistence type="predicted"/>
<dbReference type="Gene3D" id="3.40.630.30">
    <property type="match status" value="1"/>
</dbReference>
<dbReference type="Pfam" id="PF00583">
    <property type="entry name" value="Acetyltransf_1"/>
    <property type="match status" value="2"/>
</dbReference>
<feature type="domain" description="N-acetyltransferase" evidence="3">
    <location>
        <begin position="4"/>
        <end position="166"/>
    </location>
</feature>
<keyword evidence="2" id="KW-0012">Acyltransferase</keyword>
<sequence length="337" mass="36737">MGIPRVSPFDPDRAGQARLEEFAALVLASRAVDWPDTPQHATAEMIIRRMCVPNPGEGERLRWAAYVGDRMAGFMVAVLPEDGHDGGVELTVHPQFRRLGAGTALLRTVLAVLGQRGRATIEGWWIAADGVGERWARRRGFRRTHATVIQNLSLPDADVSSAARTPAGYRIVEWVNHAPEELVVSYAAARRAIEDAPVGESSFAAPDWTVERIRRIEAEQRETGVEQHVVVAVHEATGEVVGFTEVELSPASEDVAHQYDTAVLAAHRGHGLGLHIKARMAERLRAERPEITRVTTSTGSDNTHMIRVNTALGYVVSHNLVVLTGEVDAISVDAVGE</sequence>
<evidence type="ECO:0000313" key="4">
    <source>
        <dbReference type="EMBL" id="REH36200.1"/>
    </source>
</evidence>
<dbReference type="EMBL" id="QUNO01000016">
    <property type="protein sequence ID" value="REH36200.1"/>
    <property type="molecule type" value="Genomic_DNA"/>
</dbReference>
<gene>
    <name evidence="4" type="ORF">BCF44_11669</name>
</gene>
<keyword evidence="5" id="KW-1185">Reference proteome</keyword>
<dbReference type="InterPro" id="IPR050832">
    <property type="entry name" value="Bact_Acetyltransf"/>
</dbReference>
<evidence type="ECO:0000256" key="2">
    <source>
        <dbReference type="ARBA" id="ARBA00023315"/>
    </source>
</evidence>
<dbReference type="CDD" id="cd04301">
    <property type="entry name" value="NAT_SF"/>
    <property type="match status" value="2"/>
</dbReference>
<evidence type="ECO:0000313" key="5">
    <source>
        <dbReference type="Proteomes" id="UP000256269"/>
    </source>
</evidence>
<dbReference type="Proteomes" id="UP000256269">
    <property type="component" value="Unassembled WGS sequence"/>
</dbReference>
<evidence type="ECO:0000256" key="1">
    <source>
        <dbReference type="ARBA" id="ARBA00022679"/>
    </source>
</evidence>
<name>A0A3E0H2E7_9PSEU</name>
<keyword evidence="1 4" id="KW-0808">Transferase</keyword>
<dbReference type="PANTHER" id="PTHR43877">
    <property type="entry name" value="AMINOALKYLPHOSPHONATE N-ACETYLTRANSFERASE-RELATED-RELATED"/>
    <property type="match status" value="1"/>
</dbReference>
<protein>
    <submittedName>
        <fullName evidence="4">Acetyltransferase (GNAT) family protein</fullName>
    </submittedName>
</protein>
<dbReference type="OrthoDB" id="4119890at2"/>
<comment type="caution">
    <text evidence="4">The sequence shown here is derived from an EMBL/GenBank/DDBJ whole genome shotgun (WGS) entry which is preliminary data.</text>
</comment>
<dbReference type="AlphaFoldDB" id="A0A3E0H2E7"/>
<dbReference type="InterPro" id="IPR016181">
    <property type="entry name" value="Acyl_CoA_acyltransferase"/>
</dbReference>
<evidence type="ECO:0000259" key="3">
    <source>
        <dbReference type="PROSITE" id="PS51186"/>
    </source>
</evidence>
<feature type="domain" description="N-acetyltransferase" evidence="3">
    <location>
        <begin position="191"/>
        <end position="337"/>
    </location>
</feature>
<reference evidence="4 5" key="1">
    <citation type="submission" date="2018-08" db="EMBL/GenBank/DDBJ databases">
        <title>Genomic Encyclopedia of Archaeal and Bacterial Type Strains, Phase II (KMG-II): from individual species to whole genera.</title>
        <authorList>
            <person name="Goeker M."/>
        </authorList>
    </citation>
    <scope>NUCLEOTIDE SEQUENCE [LARGE SCALE GENOMIC DNA]</scope>
    <source>
        <strain evidence="4 5">DSM 45791</strain>
    </source>
</reference>
<dbReference type="PROSITE" id="PS51186">
    <property type="entry name" value="GNAT"/>
    <property type="match status" value="2"/>
</dbReference>
<dbReference type="SUPFAM" id="SSF55729">
    <property type="entry name" value="Acyl-CoA N-acyltransferases (Nat)"/>
    <property type="match status" value="2"/>
</dbReference>